<dbReference type="AlphaFoldDB" id="A0A0A9AYP6"/>
<reference evidence="1" key="2">
    <citation type="journal article" date="2015" name="Data Brief">
        <title>Shoot transcriptome of the giant reed, Arundo donax.</title>
        <authorList>
            <person name="Barrero R.A."/>
            <person name="Guerrero F.D."/>
            <person name="Moolhuijzen P."/>
            <person name="Goolsby J.A."/>
            <person name="Tidwell J."/>
            <person name="Bellgard S.E."/>
            <person name="Bellgard M.I."/>
        </authorList>
    </citation>
    <scope>NUCLEOTIDE SEQUENCE</scope>
    <source>
        <tissue evidence="1">Shoot tissue taken approximately 20 cm above the soil surface</tissue>
    </source>
</reference>
<sequence>MVEMLALLKDWDQGKARAQHNIENKELEDSFDNLYLDGEADQSSVASM</sequence>
<organism evidence="1">
    <name type="scientific">Arundo donax</name>
    <name type="common">Giant reed</name>
    <name type="synonym">Donax arundinaceus</name>
    <dbReference type="NCBI Taxonomy" id="35708"/>
    <lineage>
        <taxon>Eukaryota</taxon>
        <taxon>Viridiplantae</taxon>
        <taxon>Streptophyta</taxon>
        <taxon>Embryophyta</taxon>
        <taxon>Tracheophyta</taxon>
        <taxon>Spermatophyta</taxon>
        <taxon>Magnoliopsida</taxon>
        <taxon>Liliopsida</taxon>
        <taxon>Poales</taxon>
        <taxon>Poaceae</taxon>
        <taxon>PACMAD clade</taxon>
        <taxon>Arundinoideae</taxon>
        <taxon>Arundineae</taxon>
        <taxon>Arundo</taxon>
    </lineage>
</organism>
<protein>
    <submittedName>
        <fullName evidence="1">Uncharacterized protein</fullName>
    </submittedName>
</protein>
<evidence type="ECO:0000313" key="1">
    <source>
        <dbReference type="EMBL" id="JAD56241.1"/>
    </source>
</evidence>
<name>A0A0A9AYP6_ARUDO</name>
<dbReference type="EMBL" id="GBRH01241654">
    <property type="protein sequence ID" value="JAD56241.1"/>
    <property type="molecule type" value="Transcribed_RNA"/>
</dbReference>
<proteinExistence type="predicted"/>
<reference evidence="1" key="1">
    <citation type="submission" date="2014-09" db="EMBL/GenBank/DDBJ databases">
        <authorList>
            <person name="Magalhaes I.L.F."/>
            <person name="Oliveira U."/>
            <person name="Santos F.R."/>
            <person name="Vidigal T.H.D.A."/>
            <person name="Brescovit A.D."/>
            <person name="Santos A.J."/>
        </authorList>
    </citation>
    <scope>NUCLEOTIDE SEQUENCE</scope>
    <source>
        <tissue evidence="1">Shoot tissue taken approximately 20 cm above the soil surface</tissue>
    </source>
</reference>
<accession>A0A0A9AYP6</accession>